<dbReference type="InterPro" id="IPR051680">
    <property type="entry name" value="ATP-dep_Glu-Cys_Ligase-2"/>
</dbReference>
<organism evidence="2 3">
    <name type="scientific">Halalkalibacter kiskunsagensis</name>
    <dbReference type="NCBI Taxonomy" id="1548599"/>
    <lineage>
        <taxon>Bacteria</taxon>
        <taxon>Bacillati</taxon>
        <taxon>Bacillota</taxon>
        <taxon>Bacilli</taxon>
        <taxon>Bacillales</taxon>
        <taxon>Bacillaceae</taxon>
        <taxon>Halalkalibacter</taxon>
    </lineage>
</organism>
<evidence type="ECO:0000259" key="1">
    <source>
        <dbReference type="Pfam" id="PF04168"/>
    </source>
</evidence>
<protein>
    <submittedName>
        <fullName evidence="2">Alpha-E domain-containing protein</fullName>
    </submittedName>
</protein>
<evidence type="ECO:0000313" key="2">
    <source>
        <dbReference type="EMBL" id="MFC0471139.1"/>
    </source>
</evidence>
<dbReference type="PANTHER" id="PTHR34595">
    <property type="entry name" value="BLR5612 PROTEIN"/>
    <property type="match status" value="1"/>
</dbReference>
<feature type="domain" description="DUF403" evidence="1">
    <location>
        <begin position="1"/>
        <end position="312"/>
    </location>
</feature>
<name>A0ABV6KCV2_9BACI</name>
<keyword evidence="3" id="KW-1185">Reference proteome</keyword>
<accession>A0ABV6KCV2</accession>
<comment type="caution">
    <text evidence="2">The sequence shown here is derived from an EMBL/GenBank/DDBJ whole genome shotgun (WGS) entry which is preliminary data.</text>
</comment>
<dbReference type="PANTHER" id="PTHR34595:SF7">
    <property type="entry name" value="SLL1039 PROTEIN"/>
    <property type="match status" value="1"/>
</dbReference>
<sequence length="320" mass="37390">MLSRVADSLYWLSLNMERAENITKLLSVRLVSILENNNPKIEREDNWGDLVMISGDITHFYQVYSECNRSNVIQYLAFQKENANSINSCISIVRENAKAIREIIPIELWEVINDLYLKIRTFPIKGVTIEQLNDFFQMILEKSFQYQGIITGLMPRGESYSFIMFGKHLERLRKLTRTLDVYYHKKISARDNKDSVNYHYWSAVLNSLGGYESYLQKYHAFIEPLQVVNYLVFDETLPRSATFNVKRLLYAFGKLEKDGVNSYTEGLHNKLTELLDEVSYESLDQISISIHNYFQRLQQLCDDVGIAIMDTYYLGEIKSL</sequence>
<dbReference type="RefSeq" id="WP_335958688.1">
    <property type="nucleotide sequence ID" value="NZ_JAXBLX010000002.1"/>
</dbReference>
<dbReference type="EMBL" id="JBHLUX010000030">
    <property type="protein sequence ID" value="MFC0471139.1"/>
    <property type="molecule type" value="Genomic_DNA"/>
</dbReference>
<dbReference type="InterPro" id="IPR007296">
    <property type="entry name" value="DUF403"/>
</dbReference>
<gene>
    <name evidence="2" type="ORF">ACFFHM_11750</name>
</gene>
<reference evidence="2 3" key="1">
    <citation type="submission" date="2024-09" db="EMBL/GenBank/DDBJ databases">
        <authorList>
            <person name="Sun Q."/>
            <person name="Mori K."/>
        </authorList>
    </citation>
    <scope>NUCLEOTIDE SEQUENCE [LARGE SCALE GENOMIC DNA]</scope>
    <source>
        <strain evidence="2 3">NCAIM B.02610</strain>
    </source>
</reference>
<proteinExistence type="predicted"/>
<evidence type="ECO:0000313" key="3">
    <source>
        <dbReference type="Proteomes" id="UP001589838"/>
    </source>
</evidence>
<dbReference type="Pfam" id="PF04168">
    <property type="entry name" value="Alpha-E"/>
    <property type="match status" value="1"/>
</dbReference>
<dbReference type="Proteomes" id="UP001589838">
    <property type="component" value="Unassembled WGS sequence"/>
</dbReference>